<dbReference type="Pfam" id="PF14024">
    <property type="entry name" value="DUF4240"/>
    <property type="match status" value="1"/>
</dbReference>
<dbReference type="RefSeq" id="WP_346102400.1">
    <property type="nucleotide sequence ID" value="NZ_BAAAMU010000007.1"/>
</dbReference>
<evidence type="ECO:0000259" key="1">
    <source>
        <dbReference type="Pfam" id="PF14024"/>
    </source>
</evidence>
<feature type="domain" description="DUF4240" evidence="1">
    <location>
        <begin position="1"/>
        <end position="134"/>
    </location>
</feature>
<evidence type="ECO:0000313" key="3">
    <source>
        <dbReference type="Proteomes" id="UP001500064"/>
    </source>
</evidence>
<gene>
    <name evidence="2" type="ORF">GCM10009733_014260</name>
</gene>
<dbReference type="EMBL" id="BAAAMU010000007">
    <property type="protein sequence ID" value="GAA1619063.1"/>
    <property type="molecule type" value="Genomic_DNA"/>
</dbReference>
<organism evidence="2 3">
    <name type="scientific">Nonomuraea maheshkhaliensis</name>
    <dbReference type="NCBI Taxonomy" id="419590"/>
    <lineage>
        <taxon>Bacteria</taxon>
        <taxon>Bacillati</taxon>
        <taxon>Actinomycetota</taxon>
        <taxon>Actinomycetes</taxon>
        <taxon>Streptosporangiales</taxon>
        <taxon>Streptosporangiaceae</taxon>
        <taxon>Nonomuraea</taxon>
    </lineage>
</organism>
<sequence>MTIDEFWDVIERSGRESSTRKARVAWLVDELARRPIDGIVDDHDLWTSTMNRGCTVDLYAAYWFVFLMGSLDGCEYFVRWLASLGRETFEMVTGCPDRLVEAPQVLRMVELEESYDGTGESPRPGFESLGYMAYYADEKATGEDADGLREVLKARAVESGFPLVPAIGGGPRGSRGISTMSGRWLAGCRG</sequence>
<dbReference type="Proteomes" id="UP001500064">
    <property type="component" value="Unassembled WGS sequence"/>
</dbReference>
<dbReference type="InterPro" id="IPR025334">
    <property type="entry name" value="DUF4240"/>
</dbReference>
<protein>
    <recommendedName>
        <fullName evidence="1">DUF4240 domain-containing protein</fullName>
    </recommendedName>
</protein>
<keyword evidence="3" id="KW-1185">Reference proteome</keyword>
<evidence type="ECO:0000313" key="2">
    <source>
        <dbReference type="EMBL" id="GAA1619063.1"/>
    </source>
</evidence>
<name>A0ABP4QWL4_9ACTN</name>
<accession>A0ABP4QWL4</accession>
<comment type="caution">
    <text evidence="2">The sequence shown here is derived from an EMBL/GenBank/DDBJ whole genome shotgun (WGS) entry which is preliminary data.</text>
</comment>
<reference evidence="3" key="1">
    <citation type="journal article" date="2019" name="Int. J. Syst. Evol. Microbiol.">
        <title>The Global Catalogue of Microorganisms (GCM) 10K type strain sequencing project: providing services to taxonomists for standard genome sequencing and annotation.</title>
        <authorList>
            <consortium name="The Broad Institute Genomics Platform"/>
            <consortium name="The Broad Institute Genome Sequencing Center for Infectious Disease"/>
            <person name="Wu L."/>
            <person name="Ma J."/>
        </authorList>
    </citation>
    <scope>NUCLEOTIDE SEQUENCE [LARGE SCALE GENOMIC DNA]</scope>
    <source>
        <strain evidence="3">JCM 13929</strain>
    </source>
</reference>
<proteinExistence type="predicted"/>